<evidence type="ECO:0000256" key="5">
    <source>
        <dbReference type="SAM" id="Phobius"/>
    </source>
</evidence>
<feature type="transmembrane region" description="Helical" evidence="5">
    <location>
        <begin position="241"/>
        <end position="260"/>
    </location>
</feature>
<feature type="transmembrane region" description="Helical" evidence="5">
    <location>
        <begin position="20"/>
        <end position="37"/>
    </location>
</feature>
<dbReference type="RefSeq" id="XP_062634874.1">
    <property type="nucleotide sequence ID" value="XM_062784427.1"/>
</dbReference>
<keyword evidence="2 5" id="KW-0812">Transmembrane</keyword>
<feature type="transmembrane region" description="Helical" evidence="5">
    <location>
        <begin position="193"/>
        <end position="213"/>
    </location>
</feature>
<accession>A0AAN6ZKS7</accession>
<feature type="transmembrane region" description="Helical" evidence="5">
    <location>
        <begin position="44"/>
        <end position="63"/>
    </location>
</feature>
<protein>
    <submittedName>
        <fullName evidence="6">Protein RTA1</fullName>
    </submittedName>
</protein>
<feature type="transmembrane region" description="Helical" evidence="5">
    <location>
        <begin position="161"/>
        <end position="181"/>
    </location>
</feature>
<organism evidence="6 7">
    <name type="scientific">Dichotomopilus funicola</name>
    <dbReference type="NCBI Taxonomy" id="1934379"/>
    <lineage>
        <taxon>Eukaryota</taxon>
        <taxon>Fungi</taxon>
        <taxon>Dikarya</taxon>
        <taxon>Ascomycota</taxon>
        <taxon>Pezizomycotina</taxon>
        <taxon>Sordariomycetes</taxon>
        <taxon>Sordariomycetidae</taxon>
        <taxon>Sordariales</taxon>
        <taxon>Chaetomiaceae</taxon>
        <taxon>Dichotomopilus</taxon>
    </lineage>
</organism>
<dbReference type="Pfam" id="PF04479">
    <property type="entry name" value="RTA1"/>
    <property type="match status" value="1"/>
</dbReference>
<dbReference type="Proteomes" id="UP001302676">
    <property type="component" value="Unassembled WGS sequence"/>
</dbReference>
<dbReference type="AlphaFoldDB" id="A0AAN6ZKS7"/>
<dbReference type="PANTHER" id="PTHR31465:SF34">
    <property type="entry name" value="DOMAIN PROTEIN, PUTATIVE (AFU_ORTHOLOGUE AFUA_3G00480)-RELATED"/>
    <property type="match status" value="1"/>
</dbReference>
<evidence type="ECO:0000256" key="1">
    <source>
        <dbReference type="ARBA" id="ARBA00004141"/>
    </source>
</evidence>
<reference evidence="6" key="1">
    <citation type="journal article" date="2023" name="Mol. Phylogenet. Evol.">
        <title>Genome-scale phylogeny and comparative genomics of the fungal order Sordariales.</title>
        <authorList>
            <person name="Hensen N."/>
            <person name="Bonometti L."/>
            <person name="Westerberg I."/>
            <person name="Brannstrom I.O."/>
            <person name="Guillou S."/>
            <person name="Cros-Aarteil S."/>
            <person name="Calhoun S."/>
            <person name="Haridas S."/>
            <person name="Kuo A."/>
            <person name="Mondo S."/>
            <person name="Pangilinan J."/>
            <person name="Riley R."/>
            <person name="LaButti K."/>
            <person name="Andreopoulos B."/>
            <person name="Lipzen A."/>
            <person name="Chen C."/>
            <person name="Yan M."/>
            <person name="Daum C."/>
            <person name="Ng V."/>
            <person name="Clum A."/>
            <person name="Steindorff A."/>
            <person name="Ohm R.A."/>
            <person name="Martin F."/>
            <person name="Silar P."/>
            <person name="Natvig D.O."/>
            <person name="Lalanne C."/>
            <person name="Gautier V."/>
            <person name="Ament-Velasquez S.L."/>
            <person name="Kruys A."/>
            <person name="Hutchinson M.I."/>
            <person name="Powell A.J."/>
            <person name="Barry K."/>
            <person name="Miller A.N."/>
            <person name="Grigoriev I.V."/>
            <person name="Debuchy R."/>
            <person name="Gladieux P."/>
            <person name="Hiltunen Thoren M."/>
            <person name="Johannesson H."/>
        </authorList>
    </citation>
    <scope>NUCLEOTIDE SEQUENCE</scope>
    <source>
        <strain evidence="6">CBS 141.50</strain>
    </source>
</reference>
<name>A0AAN6ZKS7_9PEZI</name>
<dbReference type="GO" id="GO:0016020">
    <property type="term" value="C:membrane"/>
    <property type="evidence" value="ECO:0007669"/>
    <property type="project" value="UniProtKB-SubCell"/>
</dbReference>
<proteinExistence type="predicted"/>
<dbReference type="EMBL" id="MU853610">
    <property type="protein sequence ID" value="KAK4141503.1"/>
    <property type="molecule type" value="Genomic_DNA"/>
</dbReference>
<evidence type="ECO:0000256" key="4">
    <source>
        <dbReference type="ARBA" id="ARBA00023136"/>
    </source>
</evidence>
<gene>
    <name evidence="6" type="ORF">C8A04DRAFT_39013</name>
</gene>
<evidence type="ECO:0000256" key="3">
    <source>
        <dbReference type="ARBA" id="ARBA00022989"/>
    </source>
</evidence>
<sequence length="333" mass="36858">MSDGRPVANSVYFYAPNQGASIFFAAAFAVSGLAHIGQCFYYRSWSISSLLPFFCALLTAGYATRSYGAFHYDDPQIYTASLLLIYASPPILALANHLTLTRLFYFVPYHAPLHPSRMVVIFSALTAVTELLTIAGIAYLTDRGAPDKSISVGDTLTKASLVLQLLVTVVFFLLAGTYHAACHRGRIMRNKRVARPLMTAYASMLMVFGRTIYRMAEHFGVPASRKGVDPMSLDPVVRFEWYFLVFDAALMLVGVVVWNLSHPAGHLPGDSRLYLAQDGRTVIKGPGWKDSRSKTETIFNPFATLRTTDGHQKKFWESNGYQMGGRVRRAGVA</sequence>
<comment type="caution">
    <text evidence="6">The sequence shown here is derived from an EMBL/GenBank/DDBJ whole genome shotgun (WGS) entry which is preliminary data.</text>
</comment>
<feature type="transmembrane region" description="Helical" evidence="5">
    <location>
        <begin position="119"/>
        <end position="141"/>
    </location>
</feature>
<comment type="subcellular location">
    <subcellularLocation>
        <location evidence="1">Membrane</location>
        <topology evidence="1">Multi-pass membrane protein</topology>
    </subcellularLocation>
</comment>
<evidence type="ECO:0000313" key="7">
    <source>
        <dbReference type="Proteomes" id="UP001302676"/>
    </source>
</evidence>
<evidence type="ECO:0000313" key="6">
    <source>
        <dbReference type="EMBL" id="KAK4141503.1"/>
    </source>
</evidence>
<feature type="transmembrane region" description="Helical" evidence="5">
    <location>
        <begin position="83"/>
        <end position="107"/>
    </location>
</feature>
<evidence type="ECO:0000256" key="2">
    <source>
        <dbReference type="ARBA" id="ARBA00022692"/>
    </source>
</evidence>
<reference evidence="6" key="2">
    <citation type="submission" date="2023-05" db="EMBL/GenBank/DDBJ databases">
        <authorList>
            <consortium name="Lawrence Berkeley National Laboratory"/>
            <person name="Steindorff A."/>
            <person name="Hensen N."/>
            <person name="Bonometti L."/>
            <person name="Westerberg I."/>
            <person name="Brannstrom I.O."/>
            <person name="Guillou S."/>
            <person name="Cros-Aarteil S."/>
            <person name="Calhoun S."/>
            <person name="Haridas S."/>
            <person name="Kuo A."/>
            <person name="Mondo S."/>
            <person name="Pangilinan J."/>
            <person name="Riley R."/>
            <person name="Labutti K."/>
            <person name="Andreopoulos B."/>
            <person name="Lipzen A."/>
            <person name="Chen C."/>
            <person name="Yanf M."/>
            <person name="Daum C."/>
            <person name="Ng V."/>
            <person name="Clum A."/>
            <person name="Ohm R."/>
            <person name="Martin F."/>
            <person name="Silar P."/>
            <person name="Natvig D."/>
            <person name="Lalanne C."/>
            <person name="Gautier V."/>
            <person name="Ament-Velasquez S.L."/>
            <person name="Kruys A."/>
            <person name="Hutchinson M.I."/>
            <person name="Powell A.J."/>
            <person name="Barry K."/>
            <person name="Miller A.N."/>
            <person name="Grigoriev I.V."/>
            <person name="Debuchy R."/>
            <person name="Gladieux P."/>
            <person name="Thoren M.H."/>
            <person name="Johannesson H."/>
        </authorList>
    </citation>
    <scope>NUCLEOTIDE SEQUENCE</scope>
    <source>
        <strain evidence="6">CBS 141.50</strain>
    </source>
</reference>
<dbReference type="InterPro" id="IPR007568">
    <property type="entry name" value="RTA1"/>
</dbReference>
<keyword evidence="7" id="KW-1185">Reference proteome</keyword>
<keyword evidence="4 5" id="KW-0472">Membrane</keyword>
<dbReference type="PANTHER" id="PTHR31465">
    <property type="entry name" value="PROTEIN RTA1-RELATED"/>
    <property type="match status" value="1"/>
</dbReference>
<dbReference type="GeneID" id="87821040"/>
<keyword evidence="3 5" id="KW-1133">Transmembrane helix</keyword>